<dbReference type="InterPro" id="IPR011444">
    <property type="entry name" value="DUF1549"/>
</dbReference>
<reference evidence="4 5" key="1">
    <citation type="journal article" date="2020" name="Antonie Van Leeuwenhoek">
        <title>Rhodopirellula heiligendammensis sp. nov., Rhodopirellula pilleata sp. nov., and Rhodopirellula solitaria sp. nov. isolated from natural or artificial marine surfaces in Northern Germany and California, USA, and emended description of the genus Rhodopirellula.</title>
        <authorList>
            <person name="Kallscheuer N."/>
            <person name="Wiegand S."/>
            <person name="Jogler M."/>
            <person name="Boedeker C."/>
            <person name="Peeters S.H."/>
            <person name="Rast P."/>
            <person name="Heuer A."/>
            <person name="Jetten M.S.M."/>
            <person name="Rohde M."/>
            <person name="Jogler C."/>
        </authorList>
    </citation>
    <scope>NUCLEOTIDE SEQUENCE [LARGE SCALE GENOMIC DNA]</scope>
    <source>
        <strain evidence="4 5">Poly21</strain>
    </source>
</reference>
<dbReference type="InterPro" id="IPR022655">
    <property type="entry name" value="DUF1553"/>
</dbReference>
<evidence type="ECO:0000259" key="2">
    <source>
        <dbReference type="Pfam" id="PF07587"/>
    </source>
</evidence>
<keyword evidence="5" id="KW-1185">Reference proteome</keyword>
<dbReference type="EMBL" id="SJPU01000001">
    <property type="protein sequence ID" value="TWU19967.1"/>
    <property type="molecule type" value="Genomic_DNA"/>
</dbReference>
<dbReference type="PANTHER" id="PTHR35889">
    <property type="entry name" value="CYCLOINULO-OLIGOSACCHARIDE FRUCTANOTRANSFERASE-RELATED"/>
    <property type="match status" value="1"/>
</dbReference>
<feature type="domain" description="Cytochrome C Planctomycete-type" evidence="3">
    <location>
        <begin position="605"/>
        <end position="659"/>
    </location>
</feature>
<dbReference type="GO" id="GO:0020037">
    <property type="term" value="F:heme binding"/>
    <property type="evidence" value="ECO:0007669"/>
    <property type="project" value="InterPro"/>
</dbReference>
<dbReference type="Pfam" id="PF13385">
    <property type="entry name" value="Laminin_G_3"/>
    <property type="match status" value="1"/>
</dbReference>
<dbReference type="Pfam" id="PF07583">
    <property type="entry name" value="PSCyt2"/>
    <property type="match status" value="1"/>
</dbReference>
<feature type="domain" description="DUF1549" evidence="1">
    <location>
        <begin position="694"/>
        <end position="862"/>
    </location>
</feature>
<dbReference type="RefSeq" id="WP_146406665.1">
    <property type="nucleotide sequence ID" value="NZ_SJPU01000001.1"/>
</dbReference>
<comment type="caution">
    <text evidence="4">The sequence shown here is derived from an EMBL/GenBank/DDBJ whole genome shotgun (WGS) entry which is preliminary data.</text>
</comment>
<dbReference type="InterPro" id="IPR013320">
    <property type="entry name" value="ConA-like_dom_sf"/>
</dbReference>
<evidence type="ECO:0000313" key="5">
    <source>
        <dbReference type="Proteomes" id="UP000319908"/>
    </source>
</evidence>
<dbReference type="Pfam" id="PF07587">
    <property type="entry name" value="PSD1"/>
    <property type="match status" value="1"/>
</dbReference>
<accession>A0A5C6C7G8</accession>
<proteinExistence type="predicted"/>
<name>A0A5C6C7G8_9BACT</name>
<gene>
    <name evidence="4" type="ORF">Poly21_21460</name>
</gene>
<protein>
    <submittedName>
        <fullName evidence="4">Planctomycete cytochrome C</fullName>
    </submittedName>
</protein>
<feature type="domain" description="DUF1553" evidence="2">
    <location>
        <begin position="926"/>
        <end position="1182"/>
    </location>
</feature>
<dbReference type="Proteomes" id="UP000319908">
    <property type="component" value="Unassembled WGS sequence"/>
</dbReference>
<dbReference type="Gene3D" id="2.60.120.200">
    <property type="match status" value="1"/>
</dbReference>
<organism evidence="4 5">
    <name type="scientific">Allorhodopirellula heiligendammensis</name>
    <dbReference type="NCBI Taxonomy" id="2714739"/>
    <lineage>
        <taxon>Bacteria</taxon>
        <taxon>Pseudomonadati</taxon>
        <taxon>Planctomycetota</taxon>
        <taxon>Planctomycetia</taxon>
        <taxon>Pirellulales</taxon>
        <taxon>Pirellulaceae</taxon>
        <taxon>Allorhodopirellula</taxon>
    </lineage>
</organism>
<dbReference type="SUPFAM" id="SSF49899">
    <property type="entry name" value="Concanavalin A-like lectins/glucanases"/>
    <property type="match status" value="1"/>
</dbReference>
<dbReference type="SUPFAM" id="SSF46626">
    <property type="entry name" value="Cytochrome c"/>
    <property type="match status" value="1"/>
</dbReference>
<sequence length="1266" mass="140274">MNIMSVYRFAVLIVVVTLVNVDQVRSRCNAHTVAHWEFGSEAAMPLELHGDVYRDQEGPRPPEFPDFSSDNTALRFDGRGFLTLDDPGPNSDFDFTSGDEITLEAWVRMDDQGSGAPMYIIGKGRSGGKSVTRDNQNWALRVVSGNELIKGSFLFATPRSPEATGASDHWHRWTTNAGFAVGSGWHHVAVSYRFGEPDSIRGWIDGQPTDGTWDMGGATFKSPVVDNDAVWIGSASGGNFGNSFRGWLDGVAVHRVALDDKAMASRFNRLGGARVIGPQPETQPGLGEIPPGQVLISVAEGFASNTRWLNENETWPAESVRYYTDSFLLSRLPLRFDEWGIRSRWADPLLVRIAGDVELPVGKHPFLVRTRSLSRLWIDGELANRTPTVKRRGGNLQPIVPIPDPLVPGARLLPFPQQEVFFEHQIAPADSAADPTDRQLGRRRVRVVLEFIVGGGGQRIESGEVCVAIQPRGVGPLLVLTPDSASPLQLTDEAIEPKLSRLETQLRAIDDFNRKQAADSQAEFWQMRHDFARAWAQQELGDPVERFLHAENNQNVEINVDGRKHVIDQFVEQKILAAGGRATESDGTVSTHFHEQVLPILRDQCFRCHSTKMQGELRLDSLSHALTGGESGEPAIVPGDPDASELILRVRDGDMPPTDEGLSAEQIAVLEKWVADGAQWPAVASTVASGNEVPLVEDAAFLRRAYLDTVGVGPTPDEVRAFLAEDTPRKREAIVEKLLSDDRYADHWVSFWMDLLAENPGLLNASLNSTGPFRWFLYDSLRDRKPLDRMVTELIMMRGSASDGGSAGFALAGENDSPMAAKAHILSSAFLGIELQCARCHDSPFHSTTQEDLFSIAAMLNRKSLSPPKTSRVPAAFFDGIGRESLIKVTLKPGAQVQPQWPFTAVTGTEDSDALSALMHQPTDSRERLAALITGPQNQRFAKVVVNHLWNRLIGAGIVQPLNDWEGHTASHPELLDWLAYELLTHDYDLCHVQQLIMTSELYGRQALGTNRDASAEQRFFHAPDPRRLTAESIVDSLFESSGQRMDSEELTFVHDGSATTRTRMTLGKPHRGWMLAGLNNERDRPSLSMPRAQAVVDVLQAFGWIAERQQPIAQRNQDANVLQPGILANGNLTMSLTRASARSQLADLAVQSETPEQLLEELFLRFLARYPNPSERDTFVSALAVGFDERLLPSDEIVPVSLAAPLPQSTWTNHLVPEANQIQLEWQERVRRGPDADPRLEAVWRQRYEDVIWSLVNAPEFVWIP</sequence>
<dbReference type="AlphaFoldDB" id="A0A5C6C7G8"/>
<dbReference type="InterPro" id="IPR011429">
    <property type="entry name" value="Cyt_c_Planctomycete-type"/>
</dbReference>
<evidence type="ECO:0000259" key="1">
    <source>
        <dbReference type="Pfam" id="PF07583"/>
    </source>
</evidence>
<dbReference type="PANTHER" id="PTHR35889:SF3">
    <property type="entry name" value="F-BOX DOMAIN-CONTAINING PROTEIN"/>
    <property type="match status" value="1"/>
</dbReference>
<dbReference type="InterPro" id="IPR036909">
    <property type="entry name" value="Cyt_c-like_dom_sf"/>
</dbReference>
<dbReference type="GO" id="GO:0009055">
    <property type="term" value="F:electron transfer activity"/>
    <property type="evidence" value="ECO:0007669"/>
    <property type="project" value="InterPro"/>
</dbReference>
<dbReference type="Pfam" id="PF07635">
    <property type="entry name" value="PSCyt1"/>
    <property type="match status" value="1"/>
</dbReference>
<dbReference type="OrthoDB" id="289126at2"/>
<evidence type="ECO:0000313" key="4">
    <source>
        <dbReference type="EMBL" id="TWU19967.1"/>
    </source>
</evidence>
<evidence type="ECO:0000259" key="3">
    <source>
        <dbReference type="Pfam" id="PF07635"/>
    </source>
</evidence>